<evidence type="ECO:0000313" key="5">
    <source>
        <dbReference type="EMBL" id="KAB2329015.1"/>
    </source>
</evidence>
<dbReference type="Pfam" id="PF00483">
    <property type="entry name" value="NTP_transferase"/>
    <property type="match status" value="1"/>
</dbReference>
<evidence type="ECO:0000313" key="6">
    <source>
        <dbReference type="Proteomes" id="UP000441354"/>
    </source>
</evidence>
<dbReference type="PANTHER" id="PTHR43523">
    <property type="entry name" value="GLUCOSE-1-PHOSPHATE ADENYLYLTRANSFERASE-RELATED"/>
    <property type="match status" value="1"/>
</dbReference>
<dbReference type="GO" id="GO:0005978">
    <property type="term" value="P:glycogen biosynthetic process"/>
    <property type="evidence" value="ECO:0007669"/>
    <property type="project" value="UniProtKB-KW"/>
</dbReference>
<keyword evidence="5" id="KW-0808">Transferase</keyword>
<dbReference type="InterPro" id="IPR011831">
    <property type="entry name" value="ADP-Glc_PPase"/>
</dbReference>
<dbReference type="InterPro" id="IPR056818">
    <property type="entry name" value="GlmU/GlgC-like_hexapep"/>
</dbReference>
<evidence type="ECO:0000259" key="4">
    <source>
        <dbReference type="Pfam" id="PF24894"/>
    </source>
</evidence>
<reference evidence="5 6" key="1">
    <citation type="journal article" date="2014" name="Arch. Microbiol.">
        <title>Bacillus mesophilum sp. nov., strain IITR-54T, a novel 4-chlorobiphenyl dechlorinating bacterium.</title>
        <authorList>
            <person name="Manickam N."/>
            <person name="Singh N.K."/>
            <person name="Bajaj A."/>
            <person name="Kumar R.M."/>
            <person name="Kaur G."/>
            <person name="Kaur N."/>
            <person name="Bala M."/>
            <person name="Kumar A."/>
            <person name="Mayilraj S."/>
        </authorList>
    </citation>
    <scope>NUCLEOTIDE SEQUENCE [LARGE SCALE GENOMIC DNA]</scope>
    <source>
        <strain evidence="5 6">IITR-54</strain>
    </source>
</reference>
<keyword evidence="2" id="KW-0320">Glycogen biosynthesis</keyword>
<dbReference type="EMBL" id="WBOT01000015">
    <property type="protein sequence ID" value="KAB2329015.1"/>
    <property type="molecule type" value="Genomic_DNA"/>
</dbReference>
<dbReference type="InterPro" id="IPR011004">
    <property type="entry name" value="Trimer_LpxA-like_sf"/>
</dbReference>
<proteinExistence type="inferred from homology"/>
<evidence type="ECO:0000256" key="2">
    <source>
        <dbReference type="ARBA" id="ARBA00023056"/>
    </source>
</evidence>
<feature type="domain" description="Glucose-1-phosphate adenylyltransferase/Bifunctional protein GlmU-like C-terminal hexapeptide" evidence="4">
    <location>
        <begin position="253"/>
        <end position="325"/>
    </location>
</feature>
<protein>
    <submittedName>
        <fullName evidence="5">Glucose-1-phosphate adenylyltransferase</fullName>
    </submittedName>
</protein>
<dbReference type="Pfam" id="PF24894">
    <property type="entry name" value="Hexapep_GlmU"/>
    <property type="match status" value="1"/>
</dbReference>
<dbReference type="SUPFAM" id="SSF53448">
    <property type="entry name" value="Nucleotide-diphospho-sugar transferases"/>
    <property type="match status" value="1"/>
</dbReference>
<dbReference type="Gene3D" id="2.160.10.10">
    <property type="entry name" value="Hexapeptide repeat proteins"/>
    <property type="match status" value="1"/>
</dbReference>
<sequence length="343" mass="38731">MNNMLLGVIDATTYHDGLKELSLHRSLAAIPFAGRYRLIDFILSNMVNSGIVSVAIFPKYQYRSLMDHLGSGKNWDLNRKRDGLFFFPSPNLDSPNKGIGSFSHFAANMDYFYRSRQEYALISNCFTVFNMDFKPVLDRHINTGCDITVICKEEQSLEMFLVKKSLLIELINTRDETGYTCMCDVVADQDHNNYTLCTYEYTGSYVAIDSIETYFQANMKLLQAQTWKDLFLKDQPIYTKVKDEPPTRYLTGSSVRNSIIANGCRIEGTVENSIISRGVVIGKGTVVKNSIIMQKCEIEENCVLESAILDKDVKVQPNTSLIGTEENPFVVRKGTVQGALMNS</sequence>
<dbReference type="InterPro" id="IPR005835">
    <property type="entry name" value="NTP_transferase_dom"/>
</dbReference>
<organism evidence="5 6">
    <name type="scientific">Bacillus mesophilum</name>
    <dbReference type="NCBI Taxonomy" id="1071718"/>
    <lineage>
        <taxon>Bacteria</taxon>
        <taxon>Bacillati</taxon>
        <taxon>Bacillota</taxon>
        <taxon>Bacilli</taxon>
        <taxon>Bacillales</taxon>
        <taxon>Bacillaceae</taxon>
        <taxon>Bacillus</taxon>
    </lineage>
</organism>
<name>A0A7V7RHK0_9BACI</name>
<evidence type="ECO:0000259" key="3">
    <source>
        <dbReference type="Pfam" id="PF00483"/>
    </source>
</evidence>
<evidence type="ECO:0000256" key="1">
    <source>
        <dbReference type="ARBA" id="ARBA00010443"/>
    </source>
</evidence>
<dbReference type="PANTHER" id="PTHR43523:SF6">
    <property type="entry name" value="GLYCOGEN BIOSYNTHESIS PROTEIN GLGD"/>
    <property type="match status" value="1"/>
</dbReference>
<dbReference type="OrthoDB" id="9801810at2"/>
<keyword evidence="5" id="KW-0548">Nucleotidyltransferase</keyword>
<comment type="similarity">
    <text evidence="1">Belongs to the bacterial/plant glucose-1-phosphate adenylyltransferase family.</text>
</comment>
<dbReference type="InterPro" id="IPR029044">
    <property type="entry name" value="Nucleotide-diphossugar_trans"/>
</dbReference>
<dbReference type="AlphaFoldDB" id="A0A7V7RHK0"/>
<dbReference type="Gene3D" id="3.90.550.10">
    <property type="entry name" value="Spore Coat Polysaccharide Biosynthesis Protein SpsA, Chain A"/>
    <property type="match status" value="2"/>
</dbReference>
<keyword evidence="6" id="KW-1185">Reference proteome</keyword>
<gene>
    <name evidence="5" type="ORF">F7732_22115</name>
</gene>
<comment type="caution">
    <text evidence="5">The sequence shown here is derived from an EMBL/GenBank/DDBJ whole genome shotgun (WGS) entry which is preliminary data.</text>
</comment>
<dbReference type="GO" id="GO:0008878">
    <property type="term" value="F:glucose-1-phosphate adenylyltransferase activity"/>
    <property type="evidence" value="ECO:0007669"/>
    <property type="project" value="InterPro"/>
</dbReference>
<accession>A0A7V7RHK0</accession>
<feature type="domain" description="Nucleotidyl transferase" evidence="3">
    <location>
        <begin position="18"/>
        <end position="153"/>
    </location>
</feature>
<dbReference type="SUPFAM" id="SSF51161">
    <property type="entry name" value="Trimeric LpxA-like enzymes"/>
    <property type="match status" value="1"/>
</dbReference>
<dbReference type="Proteomes" id="UP000441354">
    <property type="component" value="Unassembled WGS sequence"/>
</dbReference>
<dbReference type="CDD" id="cd02508">
    <property type="entry name" value="ADP_Glucose_PP"/>
    <property type="match status" value="1"/>
</dbReference>
<dbReference type="CDD" id="cd04651">
    <property type="entry name" value="LbH_G1P_AT_C"/>
    <property type="match status" value="1"/>
</dbReference>